<keyword evidence="8 9" id="KW-0234">DNA repair</keyword>
<evidence type="ECO:0000256" key="7">
    <source>
        <dbReference type="ARBA" id="ARBA00023125"/>
    </source>
</evidence>
<keyword evidence="7 9" id="KW-0238">DNA-binding</keyword>
<dbReference type="HAMAP" id="MF_00969">
    <property type="entry name" value="TRCF"/>
    <property type="match status" value="1"/>
</dbReference>
<comment type="subcellular location">
    <subcellularLocation>
        <location evidence="9">Cytoplasm</location>
    </subcellularLocation>
</comment>
<evidence type="ECO:0000256" key="6">
    <source>
        <dbReference type="ARBA" id="ARBA00022840"/>
    </source>
</evidence>
<dbReference type="InterPro" id="IPR037235">
    <property type="entry name" value="TRCF-like_C_D7"/>
</dbReference>
<evidence type="ECO:0000259" key="11">
    <source>
        <dbReference type="PROSITE" id="PS51194"/>
    </source>
</evidence>
<keyword evidence="3 9" id="KW-0227">DNA damage</keyword>
<gene>
    <name evidence="9 12" type="primary">mfd</name>
    <name evidence="12" type="ORF">ACFORF_05215</name>
</gene>
<sequence>MDKQTLLDLFGHNKKLSTWTDSIRESSRQLVMGFSGSSKALAIASAYRKQGGKILVITSTQNESEHLSADLIDLLGEESVYQFFADDVAATEFIFSSLDRVNSRLQALNFLQDDTLEGILVTSIIGTRILLPNPDIYNSVNFELEVGDELAPEQLTKMLVNMGYERVSQVLNPGEFSRRGDILDVYQLIADQAYRLEFFGDEIDGLRTFDIESQKSLETVDKISFTPADDVILTPQDFKRGLEDLEEAEKVVTGELSSYLEEVISVTRDGFKHKDIRRFLSFFYDKSYRLLDYLPKGTPIFFDDFQKILDRNARFDLDVANLLTEDLQRSKAVSSLNYFAESYRDLRQYQPATFFSNFHKGLGNLTFAQMHQFTQYPMQEFFNQFPLLVDEVNRYLKQKATVVLQADSHQALEKLQETLREYDLDLPIGQANQVQKGQAQLVQASLSSGFYFADEKIALITEREIFHKKIKRKIRRQNISNAERLKDYNELEKGDYVVHHVHGIGRFMGMETIEISGVHRDYLTVQYQDGATISIPVEQIDLLSKYMASDGREPKVNKLNDGRFQKAKQKVSRQVEDIADDLLKLYAERSQLKGFAFSPDDKNQEEFDQDFTYAETDDQLRSIKEIKKEMESDSPMDRLLVGDVGFGKTEVAMRAAFKAVNDGKQVAVLVPTTVLAQQHYNNFKARFENFAVNVGVLSRFQTKAEQASTLDSLVKGQIDIIIGTHRLLSKDVQFADLGLIVIDEEQRFGVKHKEKLKELKTKVDVLTLTATPIPRTLHMSMLGIRDLSVIETPPTNRFPVQTYVMETNPGLVREGILRELDRGGQVFYVYNRVDTIDKKMAELAELVPEARITYIHGQMSEIQMENILFDFINGEYDVLVATTIIETGVDISNVNTLFIENADYMGLSTLYQLRGRVGRSNRIAYAYLMYRPDKVLTEVSEKRLDAIKGFTELGSGFKIAMRDLSIRGAGNILGASQSGFIDSVGFELYSQLLQEAIAAKQGKTTKRLKGNAELNLQIDAYLPSDYIDDERQKIEIYKRIRELDSRADYEALQDELIDRFGEYPDQVAYLLEIGLVKSYMDQAFVSLVEKKNDRLCVLFEKASSQFFLTQDYFEALSKTNLKASISEVKGQIEITFTVKQKKDYDILEQLLLFGQSLQDIKVRKTQKSQP</sequence>
<dbReference type="Gene3D" id="3.40.50.300">
    <property type="entry name" value="P-loop containing nucleotide triphosphate hydrolases"/>
    <property type="match status" value="2"/>
</dbReference>
<evidence type="ECO:0000256" key="3">
    <source>
        <dbReference type="ARBA" id="ARBA00022763"/>
    </source>
</evidence>
<dbReference type="SUPFAM" id="SSF143517">
    <property type="entry name" value="TRCF domain-like"/>
    <property type="match status" value="1"/>
</dbReference>
<keyword evidence="2 9" id="KW-0547">Nucleotide-binding</keyword>
<keyword evidence="6 9" id="KW-0067">ATP-binding</keyword>
<dbReference type="InterPro" id="IPR005118">
    <property type="entry name" value="TRCF_C"/>
</dbReference>
<evidence type="ECO:0000256" key="1">
    <source>
        <dbReference type="ARBA" id="ARBA00022490"/>
    </source>
</evidence>
<dbReference type="PROSITE" id="PS51194">
    <property type="entry name" value="HELICASE_CTER"/>
    <property type="match status" value="1"/>
</dbReference>
<feature type="domain" description="Helicase ATP-binding" evidence="10">
    <location>
        <begin position="629"/>
        <end position="790"/>
    </location>
</feature>
<evidence type="ECO:0000259" key="10">
    <source>
        <dbReference type="PROSITE" id="PS51192"/>
    </source>
</evidence>
<dbReference type="SUPFAM" id="SSF52540">
    <property type="entry name" value="P-loop containing nucleoside triphosphate hydrolases"/>
    <property type="match status" value="4"/>
</dbReference>
<dbReference type="SMART" id="SM00487">
    <property type="entry name" value="DEXDc"/>
    <property type="match status" value="1"/>
</dbReference>
<keyword evidence="4 9" id="KW-0378">Hydrolase</keyword>
<protein>
    <recommendedName>
        <fullName evidence="9">Transcription-repair-coupling factor</fullName>
        <shortName evidence="9">TRCF</shortName>
        <ecNumber evidence="9">3.6.4.-</ecNumber>
    </recommendedName>
</protein>
<comment type="caution">
    <text evidence="12">The sequence shown here is derived from an EMBL/GenBank/DDBJ whole genome shotgun (WGS) entry which is preliminary data.</text>
</comment>
<keyword evidence="5" id="KW-0347">Helicase</keyword>
<dbReference type="Gene3D" id="2.40.10.170">
    <property type="match status" value="1"/>
</dbReference>
<comment type="similarity">
    <text evidence="9">In the C-terminal section; belongs to the helicase family. RecG subfamily.</text>
</comment>
<dbReference type="InterPro" id="IPR036101">
    <property type="entry name" value="CarD-like/TRCF_RID_sf"/>
</dbReference>
<dbReference type="InterPro" id="IPR003711">
    <property type="entry name" value="CarD-like/TRCF_RID"/>
</dbReference>
<dbReference type="Gene3D" id="3.40.50.11180">
    <property type="match status" value="1"/>
</dbReference>
<dbReference type="Proteomes" id="UP001595807">
    <property type="component" value="Unassembled WGS sequence"/>
</dbReference>
<dbReference type="PANTHER" id="PTHR47964:SF1">
    <property type="entry name" value="ATP-DEPENDENT DNA HELICASE HOMOLOG RECG, CHLOROPLASTIC"/>
    <property type="match status" value="1"/>
</dbReference>
<proteinExistence type="inferred from homology"/>
<comment type="similarity">
    <text evidence="9">In the N-terminal section; belongs to the UvrB family.</text>
</comment>
<evidence type="ECO:0000256" key="4">
    <source>
        <dbReference type="ARBA" id="ARBA00022801"/>
    </source>
</evidence>
<dbReference type="Gene3D" id="3.30.2060.10">
    <property type="entry name" value="Penicillin-binding protein 1b domain"/>
    <property type="match status" value="1"/>
</dbReference>
<evidence type="ECO:0000313" key="12">
    <source>
        <dbReference type="EMBL" id="MFC3928001.1"/>
    </source>
</evidence>
<dbReference type="SMART" id="SM00982">
    <property type="entry name" value="TRCF"/>
    <property type="match status" value="1"/>
</dbReference>
<keyword evidence="1 9" id="KW-0963">Cytoplasm</keyword>
<reference evidence="13" key="1">
    <citation type="journal article" date="2019" name="Int. J. Syst. Evol. Microbiol.">
        <title>The Global Catalogue of Microorganisms (GCM) 10K type strain sequencing project: providing services to taxonomists for standard genome sequencing and annotation.</title>
        <authorList>
            <consortium name="The Broad Institute Genomics Platform"/>
            <consortium name="The Broad Institute Genome Sequencing Center for Infectious Disease"/>
            <person name="Wu L."/>
            <person name="Ma J."/>
        </authorList>
    </citation>
    <scope>NUCLEOTIDE SEQUENCE [LARGE SCALE GENOMIC DNA]</scope>
    <source>
        <strain evidence="13">CCUG 67170</strain>
    </source>
</reference>
<dbReference type="SUPFAM" id="SSF141259">
    <property type="entry name" value="CarD-like"/>
    <property type="match status" value="1"/>
</dbReference>
<keyword evidence="13" id="KW-1185">Reference proteome</keyword>
<dbReference type="Pfam" id="PF02559">
    <property type="entry name" value="CarD_TRCF_RID"/>
    <property type="match status" value="1"/>
</dbReference>
<name>A0ABV8CV66_9STRE</name>
<dbReference type="InterPro" id="IPR027417">
    <property type="entry name" value="P-loop_NTPase"/>
</dbReference>
<evidence type="ECO:0000313" key="13">
    <source>
        <dbReference type="Proteomes" id="UP001595807"/>
    </source>
</evidence>
<evidence type="ECO:0000256" key="2">
    <source>
        <dbReference type="ARBA" id="ARBA00022741"/>
    </source>
</evidence>
<dbReference type="Pfam" id="PF17757">
    <property type="entry name" value="UvrB_inter"/>
    <property type="match status" value="1"/>
</dbReference>
<dbReference type="PANTHER" id="PTHR47964">
    <property type="entry name" value="ATP-DEPENDENT DNA HELICASE HOMOLOG RECG, CHLOROPLASTIC"/>
    <property type="match status" value="1"/>
</dbReference>
<dbReference type="Pfam" id="PF21132">
    <property type="entry name" value="MFD_D3"/>
    <property type="match status" value="1"/>
</dbReference>
<dbReference type="Pfam" id="PF00270">
    <property type="entry name" value="DEAD"/>
    <property type="match status" value="1"/>
</dbReference>
<evidence type="ECO:0000256" key="9">
    <source>
        <dbReference type="HAMAP-Rule" id="MF_00969"/>
    </source>
</evidence>
<dbReference type="CDD" id="cd17991">
    <property type="entry name" value="DEXHc_TRCF"/>
    <property type="match status" value="1"/>
</dbReference>
<dbReference type="EMBL" id="JBHRZV010000033">
    <property type="protein sequence ID" value="MFC3928001.1"/>
    <property type="molecule type" value="Genomic_DNA"/>
</dbReference>
<dbReference type="Gene3D" id="3.90.1150.50">
    <property type="entry name" value="Transcription-repair-coupling factor, D7 domain"/>
    <property type="match status" value="1"/>
</dbReference>
<dbReference type="InterPro" id="IPR048635">
    <property type="entry name" value="MFD_D3"/>
</dbReference>
<comment type="function">
    <text evidence="9">Couples transcription and DNA repair by recognizing RNA polymerase (RNAP) stalled at DNA lesions. Mediates ATP-dependent release of RNAP and its truncated transcript from the DNA, and recruitment of nucleotide excision repair machinery to the damaged site.</text>
</comment>
<dbReference type="RefSeq" id="WP_380426153.1">
    <property type="nucleotide sequence ID" value="NZ_JBHRZV010000033.1"/>
</dbReference>
<dbReference type="NCBIfam" id="TIGR00580">
    <property type="entry name" value="mfd"/>
    <property type="match status" value="1"/>
</dbReference>
<dbReference type="SMART" id="SM01058">
    <property type="entry name" value="CarD_TRCF"/>
    <property type="match status" value="1"/>
</dbReference>
<dbReference type="Gene3D" id="3.40.50.11140">
    <property type="match status" value="1"/>
</dbReference>
<dbReference type="InterPro" id="IPR004576">
    <property type="entry name" value="Mfd"/>
</dbReference>
<dbReference type="Pfam" id="PF00271">
    <property type="entry name" value="Helicase_C"/>
    <property type="match status" value="1"/>
</dbReference>
<dbReference type="SMART" id="SM00490">
    <property type="entry name" value="HELICc"/>
    <property type="match status" value="1"/>
</dbReference>
<dbReference type="EC" id="3.6.4.-" evidence="9"/>
<dbReference type="PROSITE" id="PS51192">
    <property type="entry name" value="HELICASE_ATP_BIND_1"/>
    <property type="match status" value="1"/>
</dbReference>
<dbReference type="InterPro" id="IPR047112">
    <property type="entry name" value="RecG/Mfd"/>
</dbReference>
<accession>A0ABV8CV66</accession>
<dbReference type="InterPro" id="IPR014001">
    <property type="entry name" value="Helicase_ATP-bd"/>
</dbReference>
<dbReference type="Pfam" id="PF03461">
    <property type="entry name" value="TRCF"/>
    <property type="match status" value="1"/>
</dbReference>
<dbReference type="InterPro" id="IPR011545">
    <property type="entry name" value="DEAD/DEAH_box_helicase_dom"/>
</dbReference>
<feature type="domain" description="Helicase C-terminal" evidence="11">
    <location>
        <begin position="811"/>
        <end position="965"/>
    </location>
</feature>
<dbReference type="InterPro" id="IPR041471">
    <property type="entry name" value="UvrB_inter"/>
</dbReference>
<evidence type="ECO:0000256" key="8">
    <source>
        <dbReference type="ARBA" id="ARBA00023204"/>
    </source>
</evidence>
<evidence type="ECO:0000256" key="5">
    <source>
        <dbReference type="ARBA" id="ARBA00022806"/>
    </source>
</evidence>
<dbReference type="InterPro" id="IPR001650">
    <property type="entry name" value="Helicase_C-like"/>
</dbReference>
<organism evidence="12 13">
    <name type="scientific">Streptococcus caprae</name>
    <dbReference type="NCBI Taxonomy" id="1640501"/>
    <lineage>
        <taxon>Bacteria</taxon>
        <taxon>Bacillati</taxon>
        <taxon>Bacillota</taxon>
        <taxon>Bacilli</taxon>
        <taxon>Lactobacillales</taxon>
        <taxon>Streptococcaceae</taxon>
        <taxon>Streptococcus</taxon>
    </lineage>
</organism>